<feature type="transmembrane region" description="Helical" evidence="6">
    <location>
        <begin position="171"/>
        <end position="189"/>
    </location>
</feature>
<feature type="transmembrane region" description="Helical" evidence="6">
    <location>
        <begin position="46"/>
        <end position="68"/>
    </location>
</feature>
<keyword evidence="8" id="KW-1185">Reference proteome</keyword>
<evidence type="ECO:0000256" key="3">
    <source>
        <dbReference type="ARBA" id="ARBA00022692"/>
    </source>
</evidence>
<keyword evidence="2" id="KW-1003">Cell membrane</keyword>
<dbReference type="GO" id="GO:0005886">
    <property type="term" value="C:plasma membrane"/>
    <property type="evidence" value="ECO:0007669"/>
    <property type="project" value="UniProtKB-SubCell"/>
</dbReference>
<dbReference type="PANTHER" id="PTHR37693:SF1">
    <property type="entry name" value="INTEGRAL MEMBRANE PROTEIN"/>
    <property type="match status" value="1"/>
</dbReference>
<name>A0A5C1NHB1_9GAMM</name>
<gene>
    <name evidence="7" type="ORF">E4T21_05620</name>
</gene>
<feature type="transmembrane region" description="Helical" evidence="6">
    <location>
        <begin position="236"/>
        <end position="261"/>
    </location>
</feature>
<feature type="transmembrane region" description="Helical" evidence="6">
    <location>
        <begin position="337"/>
        <end position="356"/>
    </location>
</feature>
<proteinExistence type="predicted"/>
<feature type="transmembrane region" description="Helical" evidence="6">
    <location>
        <begin position="141"/>
        <end position="159"/>
    </location>
</feature>
<keyword evidence="5 6" id="KW-0472">Membrane</keyword>
<evidence type="ECO:0000256" key="6">
    <source>
        <dbReference type="SAM" id="Phobius"/>
    </source>
</evidence>
<evidence type="ECO:0000313" key="8">
    <source>
        <dbReference type="Proteomes" id="UP000324285"/>
    </source>
</evidence>
<evidence type="ECO:0000256" key="5">
    <source>
        <dbReference type="ARBA" id="ARBA00023136"/>
    </source>
</evidence>
<evidence type="ECO:0000256" key="1">
    <source>
        <dbReference type="ARBA" id="ARBA00004651"/>
    </source>
</evidence>
<dbReference type="KEGG" id="hbh:E4T21_05620"/>
<dbReference type="Proteomes" id="UP000324285">
    <property type="component" value="Chromosome"/>
</dbReference>
<keyword evidence="3 6" id="KW-0812">Transmembrane</keyword>
<feature type="transmembrane region" description="Helical" evidence="6">
    <location>
        <begin position="21"/>
        <end position="40"/>
    </location>
</feature>
<dbReference type="RefSeq" id="WP_149284094.1">
    <property type="nucleotide sequence ID" value="NZ_CP038437.2"/>
</dbReference>
<dbReference type="InterPro" id="IPR022791">
    <property type="entry name" value="L-PG_synthase/AglD"/>
</dbReference>
<comment type="subcellular location">
    <subcellularLocation>
        <location evidence="1">Cell membrane</location>
        <topology evidence="1">Multi-pass membrane protein</topology>
    </subcellularLocation>
</comment>
<dbReference type="NCBIfam" id="TIGR00374">
    <property type="entry name" value="flippase-like domain"/>
    <property type="match status" value="1"/>
</dbReference>
<accession>A0A5C1NHB1</accession>
<keyword evidence="4 6" id="KW-1133">Transmembrane helix</keyword>
<dbReference type="AlphaFoldDB" id="A0A5C1NHB1"/>
<protein>
    <submittedName>
        <fullName evidence="7">Flippase-like domain-containing protein</fullName>
    </submittedName>
</protein>
<organism evidence="7 8">
    <name type="scientific">Halomonas binhaiensis</name>
    <dbReference type="NCBI Taxonomy" id="2562282"/>
    <lineage>
        <taxon>Bacteria</taxon>
        <taxon>Pseudomonadati</taxon>
        <taxon>Pseudomonadota</taxon>
        <taxon>Gammaproteobacteria</taxon>
        <taxon>Oceanospirillales</taxon>
        <taxon>Halomonadaceae</taxon>
        <taxon>Halomonas</taxon>
    </lineage>
</organism>
<evidence type="ECO:0000313" key="7">
    <source>
        <dbReference type="EMBL" id="QEM81079.1"/>
    </source>
</evidence>
<dbReference type="EMBL" id="CP038437">
    <property type="protein sequence ID" value="QEM81079.1"/>
    <property type="molecule type" value="Genomic_DNA"/>
</dbReference>
<evidence type="ECO:0000256" key="4">
    <source>
        <dbReference type="ARBA" id="ARBA00022989"/>
    </source>
</evidence>
<dbReference type="PANTHER" id="PTHR37693">
    <property type="entry name" value="PHOSPHATIDYLGLYCEROL LYSYLTRANSFERASE"/>
    <property type="match status" value="1"/>
</dbReference>
<dbReference type="OrthoDB" id="5559127at2"/>
<evidence type="ECO:0000256" key="2">
    <source>
        <dbReference type="ARBA" id="ARBA00022475"/>
    </source>
</evidence>
<dbReference type="Pfam" id="PF03706">
    <property type="entry name" value="LPG_synthase_TM"/>
    <property type="match status" value="1"/>
</dbReference>
<reference evidence="7" key="1">
    <citation type="submission" date="2021-02" db="EMBL/GenBank/DDBJ databases">
        <title>Strain Y2R2, a novel species of the genus Halomonas.</title>
        <authorList>
            <person name="Huang H."/>
        </authorList>
    </citation>
    <scope>NUCLEOTIDE SEQUENCE</scope>
    <source>
        <strain evidence="7">Y2R2</strain>
    </source>
</reference>
<sequence>MAESLAIFPRSAHRHYLHGTLLALALALALLATLVVPWWLGGRGTFLAIAAFPLPMFALMIVLAVMCWNINAARLRLMLAGRAGRLGQASALSIEMASKFAICATPGGAGGPPTFLALLTRRGYSPSQGAAIYLVDQSCDMLFFTLMLSIIVTITMTTATDWPYQALIESALLGLIVTILLLILSLYFLPRLLRTRPLSIGRRHWLGRSKRRWLARRLLRCRRSAIMTLQLPPAKLVAIFALCSLHWVLRYSLLFLAVVGVTSMGASNENAPGGMSDGMATWAWCFLAQMLSMATGQLSMLPGGAGAAEVSVGALLLPLMDREQAAAAVIIWRLVSYHLYLLAGAPFFTTHALRWLKGRKVRSKLTAS</sequence>